<keyword evidence="6" id="KW-1185">Reference proteome</keyword>
<dbReference type="Proteomes" id="UP000091956">
    <property type="component" value="Unassembled WGS sequence"/>
</dbReference>
<dbReference type="AlphaFoldDB" id="A0A1B8G7J2"/>
<evidence type="ECO:0000313" key="6">
    <source>
        <dbReference type="Proteomes" id="UP000091956"/>
    </source>
</evidence>
<dbReference type="PANTHER" id="PTHR24096">
    <property type="entry name" value="LONG-CHAIN-FATTY-ACID--COA LIGASE"/>
    <property type="match status" value="1"/>
</dbReference>
<dbReference type="CDD" id="cd05911">
    <property type="entry name" value="Firefly_Luc_like"/>
    <property type="match status" value="1"/>
</dbReference>
<proteinExistence type="inferred from homology"/>
<dbReference type="GO" id="GO:0019748">
    <property type="term" value="P:secondary metabolic process"/>
    <property type="evidence" value="ECO:0007669"/>
    <property type="project" value="TreeGrafter"/>
</dbReference>
<accession>A0A1B8G7J2</accession>
<dbReference type="Pfam" id="PF00501">
    <property type="entry name" value="AMP-binding"/>
    <property type="match status" value="1"/>
</dbReference>
<feature type="domain" description="AMP-binding enzyme C-terminal" evidence="4">
    <location>
        <begin position="464"/>
        <end position="545"/>
    </location>
</feature>
<dbReference type="InterPro" id="IPR020845">
    <property type="entry name" value="AMP-binding_CS"/>
</dbReference>
<dbReference type="Pfam" id="PF13193">
    <property type="entry name" value="AMP-binding_C"/>
    <property type="match status" value="1"/>
</dbReference>
<reference evidence="5 6" key="1">
    <citation type="submission" date="2016-03" db="EMBL/GenBank/DDBJ databases">
        <title>Comparative genomics of Pseudogymnoascus destructans, the fungus causing white-nose syndrome of bats.</title>
        <authorList>
            <person name="Palmer J.M."/>
            <person name="Drees K.P."/>
            <person name="Foster J.T."/>
            <person name="Lindner D.L."/>
        </authorList>
    </citation>
    <scope>NUCLEOTIDE SEQUENCE [LARGE SCALE GENOMIC DNA]</scope>
    <source>
        <strain evidence="5 6">UAMH 10579</strain>
    </source>
</reference>
<protein>
    <submittedName>
        <fullName evidence="5">Putative NRPS-like protein biosynthetic cluster</fullName>
    </submittedName>
</protein>
<dbReference type="PROSITE" id="PS00455">
    <property type="entry name" value="AMP_BINDING"/>
    <property type="match status" value="1"/>
</dbReference>
<comment type="similarity">
    <text evidence="1">Belongs to the ATP-dependent AMP-binding enzyme family.</text>
</comment>
<evidence type="ECO:0000313" key="5">
    <source>
        <dbReference type="EMBL" id="OBT91800.1"/>
    </source>
</evidence>
<evidence type="ECO:0000256" key="2">
    <source>
        <dbReference type="ARBA" id="ARBA00022598"/>
    </source>
</evidence>
<dbReference type="EMBL" id="KV460280">
    <property type="protein sequence ID" value="OBT91800.1"/>
    <property type="molecule type" value="Genomic_DNA"/>
</dbReference>
<dbReference type="PANTHER" id="PTHR24096:SF149">
    <property type="entry name" value="AMP-BINDING DOMAIN-CONTAINING PROTEIN-RELATED"/>
    <property type="match status" value="1"/>
</dbReference>
<gene>
    <name evidence="5" type="ORF">VE01_09337</name>
</gene>
<dbReference type="InterPro" id="IPR045851">
    <property type="entry name" value="AMP-bd_C_sf"/>
</dbReference>
<dbReference type="RefSeq" id="XP_018125533.1">
    <property type="nucleotide sequence ID" value="XM_018278751.2"/>
</dbReference>
<dbReference type="OrthoDB" id="1898221at2759"/>
<evidence type="ECO:0000259" key="3">
    <source>
        <dbReference type="Pfam" id="PF00501"/>
    </source>
</evidence>
<dbReference type="GeneID" id="28842723"/>
<keyword evidence="2" id="KW-0436">Ligase</keyword>
<dbReference type="InterPro" id="IPR000873">
    <property type="entry name" value="AMP-dep_synth/lig_dom"/>
</dbReference>
<dbReference type="Gene3D" id="3.40.50.12780">
    <property type="entry name" value="N-terminal domain of ligase-like"/>
    <property type="match status" value="1"/>
</dbReference>
<feature type="domain" description="AMP-dependent synthetase/ligase" evidence="3">
    <location>
        <begin position="40"/>
        <end position="414"/>
    </location>
</feature>
<evidence type="ECO:0000256" key="1">
    <source>
        <dbReference type="ARBA" id="ARBA00006432"/>
    </source>
</evidence>
<evidence type="ECO:0000259" key="4">
    <source>
        <dbReference type="Pfam" id="PF13193"/>
    </source>
</evidence>
<dbReference type="STRING" id="342668.A0A1B8G7J2"/>
<name>A0A1B8G7J2_9PEZI</name>
<dbReference type="InterPro" id="IPR025110">
    <property type="entry name" value="AMP-bd_C"/>
</dbReference>
<dbReference type="SUPFAM" id="SSF56801">
    <property type="entry name" value="Acetyl-CoA synthetase-like"/>
    <property type="match status" value="1"/>
</dbReference>
<dbReference type="InterPro" id="IPR042099">
    <property type="entry name" value="ANL_N_sf"/>
</dbReference>
<dbReference type="FunFam" id="3.30.300.30:FF:000007">
    <property type="entry name" value="4-coumarate--CoA ligase 2"/>
    <property type="match status" value="1"/>
</dbReference>
<organism evidence="5 6">
    <name type="scientific">Pseudogymnoascus verrucosus</name>
    <dbReference type="NCBI Taxonomy" id="342668"/>
    <lineage>
        <taxon>Eukaryota</taxon>
        <taxon>Fungi</taxon>
        <taxon>Dikarya</taxon>
        <taxon>Ascomycota</taxon>
        <taxon>Pezizomycotina</taxon>
        <taxon>Leotiomycetes</taxon>
        <taxon>Thelebolales</taxon>
        <taxon>Thelebolaceae</taxon>
        <taxon>Pseudogymnoascus</taxon>
    </lineage>
</organism>
<dbReference type="GO" id="GO:0016405">
    <property type="term" value="F:CoA-ligase activity"/>
    <property type="evidence" value="ECO:0007669"/>
    <property type="project" value="TreeGrafter"/>
</dbReference>
<reference evidence="6" key="2">
    <citation type="journal article" date="2018" name="Nat. Commun.">
        <title>Extreme sensitivity to ultraviolet light in the fungal pathogen causing white-nose syndrome of bats.</title>
        <authorList>
            <person name="Palmer J.M."/>
            <person name="Drees K.P."/>
            <person name="Foster J.T."/>
            <person name="Lindner D.L."/>
        </authorList>
    </citation>
    <scope>NUCLEOTIDE SEQUENCE [LARGE SCALE GENOMIC DNA]</scope>
    <source>
        <strain evidence="6">UAMH 10579</strain>
    </source>
</reference>
<dbReference type="Gene3D" id="3.30.300.30">
    <property type="match status" value="1"/>
</dbReference>
<sequence>MAYLPWRDIELPEIDLVSLAFDSPYSWANDATILHVDAADETNYINKSQARTIIKRLAYVLRHRFNVGSGALYQDVVTCFASNQILLPTVFFGIIAAGGVYSAASSSLTPFELSRQLKTSKSNLIIASKDSLEVALKSAKECGIPLDSVLVLDSARHQRSLRDTVQPERNYLQATNELNWARPTDLDTLEKKPICLMFSSGTTGPPKGVMLSHKNIVAQSLTWQATLRDSLNTAKVAKTGKDPKNFKYGIVAHLPAAHVAGSQGYFMNGMMAGGATFWMTKFVLADFLHYTKKYRPTHMLSVPSIYLQIINSPDVTDHFHSLVHAQVGAAPMGPGLQKLGQEKIGCYLNQSYGLTETSASLTMTPWYHNDTTGGVGALLPNSRLRIVNDNLEDVVEGQEGEFLIKGPIVTQGYYNNPEATAATFTLDGWLRTGDIGLRRDGLFYIVDRKKELIKYKGLQIAPAELEAYLLSHESILDAAVIGVEDPKVERNEVPRAYIVRKGDKKSRLITEQEVKDYVKKNLAAHKQLRGGVVFVDNIPKSSSGKILRRELRDHAKNEKPQVRLSKL</sequence>